<dbReference type="Proteomes" id="UP001168821">
    <property type="component" value="Unassembled WGS sequence"/>
</dbReference>
<gene>
    <name evidence="5" type="ORF">Zmor_026982</name>
</gene>
<evidence type="ECO:0000313" key="6">
    <source>
        <dbReference type="Proteomes" id="UP001168821"/>
    </source>
</evidence>
<name>A0AA38M5K6_9CUCU</name>
<comment type="caution">
    <text evidence="5">The sequence shown here is derived from an EMBL/GenBank/DDBJ whole genome shotgun (WGS) entry which is preliminary data.</text>
</comment>
<organism evidence="5 6">
    <name type="scientific">Zophobas morio</name>
    <dbReference type="NCBI Taxonomy" id="2755281"/>
    <lineage>
        <taxon>Eukaryota</taxon>
        <taxon>Metazoa</taxon>
        <taxon>Ecdysozoa</taxon>
        <taxon>Arthropoda</taxon>
        <taxon>Hexapoda</taxon>
        <taxon>Insecta</taxon>
        <taxon>Pterygota</taxon>
        <taxon>Neoptera</taxon>
        <taxon>Endopterygota</taxon>
        <taxon>Coleoptera</taxon>
        <taxon>Polyphaga</taxon>
        <taxon>Cucujiformia</taxon>
        <taxon>Tenebrionidae</taxon>
        <taxon>Zophobas</taxon>
    </lineage>
</organism>
<keyword evidence="6" id="KW-1185">Reference proteome</keyword>
<evidence type="ECO:0000259" key="4">
    <source>
        <dbReference type="PROSITE" id="PS50089"/>
    </source>
</evidence>
<dbReference type="GO" id="GO:0008270">
    <property type="term" value="F:zinc ion binding"/>
    <property type="evidence" value="ECO:0007669"/>
    <property type="project" value="UniProtKB-KW"/>
</dbReference>
<evidence type="ECO:0000256" key="1">
    <source>
        <dbReference type="ARBA" id="ARBA00022771"/>
    </source>
</evidence>
<feature type="domain" description="RING-type" evidence="4">
    <location>
        <begin position="5"/>
        <end position="53"/>
    </location>
</feature>
<dbReference type="EMBL" id="JALNTZ010000008">
    <property type="protein sequence ID" value="KAJ3644316.1"/>
    <property type="molecule type" value="Genomic_DNA"/>
</dbReference>
<keyword evidence="2" id="KW-0862">Zinc</keyword>
<evidence type="ECO:0000256" key="2">
    <source>
        <dbReference type="ARBA" id="ARBA00022833"/>
    </source>
</evidence>
<evidence type="ECO:0000313" key="5">
    <source>
        <dbReference type="EMBL" id="KAJ3644316.1"/>
    </source>
</evidence>
<dbReference type="InterPro" id="IPR013083">
    <property type="entry name" value="Znf_RING/FYVE/PHD"/>
</dbReference>
<evidence type="ECO:0000256" key="3">
    <source>
        <dbReference type="PROSITE-ProRule" id="PRU00175"/>
    </source>
</evidence>
<accession>A0AA38M5K6</accession>
<protein>
    <recommendedName>
        <fullName evidence="4">RING-type domain-containing protein</fullName>
    </recommendedName>
</protein>
<dbReference type="Gene3D" id="3.30.40.10">
    <property type="entry name" value="Zinc/RING finger domain, C3HC4 (zinc finger)"/>
    <property type="match status" value="1"/>
</dbReference>
<dbReference type="PROSITE" id="PS50089">
    <property type="entry name" value="ZF_RING_2"/>
    <property type="match status" value="1"/>
</dbReference>
<dbReference type="AlphaFoldDB" id="A0AA38M5K6"/>
<sequence length="388" mass="44026">MNSVCCKCKSLVVNSTTCTKCKNVFHLSCLRSFKNYSLIADDVNSINSCPRCDKSSKIDLENTTITLLREQNEFLRAELDELKKSFKDSVKHILDEVEERVSMLFENLRDDLKSSITTSVRQEFDGFKPVVDTIFKTNLGSFSTNQTPACTPSETDKPYLPKTQLFNRRKIILLADGKGHNCVKLLNEYLSHNEYDVSSIIKPNASFEKIVADNISTVHCQDFVMIFGGDVEVSSGKILNHDIFNDLASDKFKNTKIILIGYPFSPDRPVLNKFAYEINCQLHKMATSNRHNNIFFLDANKFIFRQFQSHISINDATKRTIIFSLVNYLLSRGNVDALNTAPISPIKCQHYTSAPRNEIFTTSINNSTSMHGKPQFFRVGSSAFPNFK</sequence>
<reference evidence="5" key="1">
    <citation type="journal article" date="2023" name="G3 (Bethesda)">
        <title>Whole genome assemblies of Zophobas morio and Tenebrio molitor.</title>
        <authorList>
            <person name="Kaur S."/>
            <person name="Stinson S.A."/>
            <person name="diCenzo G.C."/>
        </authorList>
    </citation>
    <scope>NUCLEOTIDE SEQUENCE</scope>
    <source>
        <strain evidence="5">QUZm001</strain>
    </source>
</reference>
<keyword evidence="1 3" id="KW-0479">Metal-binding</keyword>
<keyword evidence="1 3" id="KW-0863">Zinc-finger</keyword>
<dbReference type="InterPro" id="IPR001841">
    <property type="entry name" value="Znf_RING"/>
</dbReference>
<proteinExistence type="predicted"/>